<evidence type="ECO:0000259" key="8">
    <source>
        <dbReference type="Pfam" id="PF01545"/>
    </source>
</evidence>
<dbReference type="GO" id="GO:0016020">
    <property type="term" value="C:membrane"/>
    <property type="evidence" value="ECO:0007669"/>
    <property type="project" value="UniProtKB-SubCell"/>
</dbReference>
<protein>
    <submittedName>
        <fullName evidence="10">Cation transporter</fullName>
    </submittedName>
</protein>
<dbReference type="Gene3D" id="3.30.70.1350">
    <property type="entry name" value="Cation efflux protein, cytoplasmic domain"/>
    <property type="match status" value="1"/>
</dbReference>
<dbReference type="Pfam" id="PF01545">
    <property type="entry name" value="Cation_efflux"/>
    <property type="match status" value="1"/>
</dbReference>
<gene>
    <name evidence="10" type="ORF">IAB38_03380</name>
</gene>
<dbReference type="Proteomes" id="UP000824232">
    <property type="component" value="Unassembled WGS sequence"/>
</dbReference>
<dbReference type="InterPro" id="IPR058533">
    <property type="entry name" value="Cation_efflux_TM"/>
</dbReference>
<feature type="transmembrane region" description="Helical" evidence="7">
    <location>
        <begin position="111"/>
        <end position="132"/>
    </location>
</feature>
<evidence type="ECO:0000313" key="11">
    <source>
        <dbReference type="Proteomes" id="UP000824232"/>
    </source>
</evidence>
<evidence type="ECO:0000256" key="2">
    <source>
        <dbReference type="ARBA" id="ARBA00008114"/>
    </source>
</evidence>
<accession>A0A9D1DUD4</accession>
<keyword evidence="4 7" id="KW-0812">Transmembrane</keyword>
<evidence type="ECO:0000259" key="9">
    <source>
        <dbReference type="Pfam" id="PF16916"/>
    </source>
</evidence>
<evidence type="ECO:0000256" key="5">
    <source>
        <dbReference type="ARBA" id="ARBA00022989"/>
    </source>
</evidence>
<dbReference type="InterPro" id="IPR036837">
    <property type="entry name" value="Cation_efflux_CTD_sf"/>
</dbReference>
<dbReference type="EMBL" id="DVHC01000035">
    <property type="protein sequence ID" value="HIR59071.1"/>
    <property type="molecule type" value="Genomic_DNA"/>
</dbReference>
<comment type="caution">
    <text evidence="10">The sequence shown here is derived from an EMBL/GenBank/DDBJ whole genome shotgun (WGS) entry which is preliminary data.</text>
</comment>
<dbReference type="GO" id="GO:0008324">
    <property type="term" value="F:monoatomic cation transmembrane transporter activity"/>
    <property type="evidence" value="ECO:0007669"/>
    <property type="project" value="InterPro"/>
</dbReference>
<evidence type="ECO:0000256" key="3">
    <source>
        <dbReference type="ARBA" id="ARBA00022448"/>
    </source>
</evidence>
<dbReference type="AlphaFoldDB" id="A0A9D1DUD4"/>
<dbReference type="NCBIfam" id="TIGR01297">
    <property type="entry name" value="CDF"/>
    <property type="match status" value="1"/>
</dbReference>
<sequence>MQRFKATKIASFLGIFFNLFLFVIKFIASFFTSSQAMMADAINSLGDIFSSLMTLIGNKIASKPSDDDHNLGHGKAEYIYSLLISIVIIVVAVTLFKDSLESILVKSDYTFSYMLIVVCIITIIIKLSLYFYTNKLSKSLNSLLLKANSKDHLYDAIVTSINLLAIILTSFGIYFVDGLVGVLIALWILISGLKIFKESYDVLMDKAIDNDTKDKVLEVVKKYSEVKKITHFNATPVGYKYQISFTIFVDGNMSTYESHDIANKIERELEKFDEIYLTVIHVNPI</sequence>
<dbReference type="PANTHER" id="PTHR43840:SF50">
    <property type="entry name" value="MANGANESE EFFLUX SYSTEM PROTEIN MNES"/>
    <property type="match status" value="1"/>
</dbReference>
<organism evidence="10 11">
    <name type="scientific">Candidatus Onthousia excrementipullorum</name>
    <dbReference type="NCBI Taxonomy" id="2840884"/>
    <lineage>
        <taxon>Bacteria</taxon>
        <taxon>Bacillati</taxon>
        <taxon>Bacillota</taxon>
        <taxon>Bacilli</taxon>
        <taxon>Candidatus Onthousia</taxon>
    </lineage>
</organism>
<comment type="similarity">
    <text evidence="2">Belongs to the cation diffusion facilitator (CDF) transporter (TC 2.A.4) family.</text>
</comment>
<evidence type="ECO:0000256" key="6">
    <source>
        <dbReference type="ARBA" id="ARBA00023136"/>
    </source>
</evidence>
<dbReference type="InterPro" id="IPR002524">
    <property type="entry name" value="Cation_efflux"/>
</dbReference>
<feature type="domain" description="Cation efflux protein cytoplasmic" evidence="9">
    <location>
        <begin position="209"/>
        <end position="284"/>
    </location>
</feature>
<feature type="transmembrane region" description="Helical" evidence="7">
    <location>
        <begin position="78"/>
        <end position="96"/>
    </location>
</feature>
<feature type="transmembrane region" description="Helical" evidence="7">
    <location>
        <begin position="179"/>
        <end position="196"/>
    </location>
</feature>
<dbReference type="InterPro" id="IPR027470">
    <property type="entry name" value="Cation_efflux_CTD"/>
</dbReference>
<feature type="transmembrane region" description="Helical" evidence="7">
    <location>
        <begin position="153"/>
        <end position="173"/>
    </location>
</feature>
<feature type="transmembrane region" description="Helical" evidence="7">
    <location>
        <begin position="37"/>
        <end position="57"/>
    </location>
</feature>
<dbReference type="FunFam" id="1.20.1510.10:FF:000006">
    <property type="entry name" value="Divalent cation efflux transporter"/>
    <property type="match status" value="1"/>
</dbReference>
<keyword evidence="3" id="KW-0813">Transport</keyword>
<evidence type="ECO:0000256" key="4">
    <source>
        <dbReference type="ARBA" id="ARBA00022692"/>
    </source>
</evidence>
<keyword evidence="6 7" id="KW-0472">Membrane</keyword>
<evidence type="ECO:0000256" key="7">
    <source>
        <dbReference type="SAM" id="Phobius"/>
    </source>
</evidence>
<name>A0A9D1DUD4_9FIRM</name>
<dbReference type="Pfam" id="PF16916">
    <property type="entry name" value="ZT_dimer"/>
    <property type="match status" value="1"/>
</dbReference>
<evidence type="ECO:0000313" key="10">
    <source>
        <dbReference type="EMBL" id="HIR59071.1"/>
    </source>
</evidence>
<keyword evidence="5 7" id="KW-1133">Transmembrane helix</keyword>
<dbReference type="PANTHER" id="PTHR43840">
    <property type="entry name" value="MITOCHONDRIAL METAL TRANSPORTER 1-RELATED"/>
    <property type="match status" value="1"/>
</dbReference>
<feature type="domain" description="Cation efflux protein transmembrane" evidence="8">
    <location>
        <begin position="12"/>
        <end position="204"/>
    </location>
</feature>
<dbReference type="InterPro" id="IPR027469">
    <property type="entry name" value="Cation_efflux_TMD_sf"/>
</dbReference>
<evidence type="ECO:0000256" key="1">
    <source>
        <dbReference type="ARBA" id="ARBA00004141"/>
    </source>
</evidence>
<dbReference type="SUPFAM" id="SSF161111">
    <property type="entry name" value="Cation efflux protein transmembrane domain-like"/>
    <property type="match status" value="1"/>
</dbReference>
<dbReference type="InterPro" id="IPR050291">
    <property type="entry name" value="CDF_Transporter"/>
</dbReference>
<proteinExistence type="inferred from homology"/>
<dbReference type="Gene3D" id="1.20.1510.10">
    <property type="entry name" value="Cation efflux protein transmembrane domain"/>
    <property type="match status" value="1"/>
</dbReference>
<comment type="subcellular location">
    <subcellularLocation>
        <location evidence="1">Membrane</location>
        <topology evidence="1">Multi-pass membrane protein</topology>
    </subcellularLocation>
</comment>
<reference evidence="10" key="2">
    <citation type="journal article" date="2021" name="PeerJ">
        <title>Extensive microbial diversity within the chicken gut microbiome revealed by metagenomics and culture.</title>
        <authorList>
            <person name="Gilroy R."/>
            <person name="Ravi A."/>
            <person name="Getino M."/>
            <person name="Pursley I."/>
            <person name="Horton D.L."/>
            <person name="Alikhan N.F."/>
            <person name="Baker D."/>
            <person name="Gharbi K."/>
            <person name="Hall N."/>
            <person name="Watson M."/>
            <person name="Adriaenssens E.M."/>
            <person name="Foster-Nyarko E."/>
            <person name="Jarju S."/>
            <person name="Secka A."/>
            <person name="Antonio M."/>
            <person name="Oren A."/>
            <person name="Chaudhuri R.R."/>
            <person name="La Ragione R."/>
            <person name="Hildebrand F."/>
            <person name="Pallen M.J."/>
        </authorList>
    </citation>
    <scope>NUCLEOTIDE SEQUENCE</scope>
    <source>
        <strain evidence="10">CHK184-20233</strain>
    </source>
</reference>
<dbReference type="SUPFAM" id="SSF160240">
    <property type="entry name" value="Cation efflux protein cytoplasmic domain-like"/>
    <property type="match status" value="1"/>
</dbReference>
<reference evidence="10" key="1">
    <citation type="submission" date="2020-10" db="EMBL/GenBank/DDBJ databases">
        <authorList>
            <person name="Gilroy R."/>
        </authorList>
    </citation>
    <scope>NUCLEOTIDE SEQUENCE</scope>
    <source>
        <strain evidence="10">CHK184-20233</strain>
    </source>
</reference>
<feature type="transmembrane region" description="Helical" evidence="7">
    <location>
        <begin position="12"/>
        <end position="31"/>
    </location>
</feature>